<keyword evidence="2" id="KW-0812">Transmembrane</keyword>
<evidence type="ECO:0000256" key="2">
    <source>
        <dbReference type="SAM" id="Phobius"/>
    </source>
</evidence>
<feature type="compositionally biased region" description="Basic and acidic residues" evidence="1">
    <location>
        <begin position="399"/>
        <end position="418"/>
    </location>
</feature>
<dbReference type="EMBL" id="KZ110599">
    <property type="protein sequence ID" value="OSX61016.1"/>
    <property type="molecule type" value="Genomic_DNA"/>
</dbReference>
<keyword evidence="4" id="KW-1185">Reference proteome</keyword>
<evidence type="ECO:0008006" key="5">
    <source>
        <dbReference type="Google" id="ProtNLM"/>
    </source>
</evidence>
<reference evidence="3 4" key="1">
    <citation type="submission" date="2017-04" db="EMBL/GenBank/DDBJ databases">
        <title>Genome Sequence of the Model Brown-Rot Fungus Postia placenta SB12.</title>
        <authorList>
            <consortium name="DOE Joint Genome Institute"/>
            <person name="Gaskell J."/>
            <person name="Kersten P."/>
            <person name="Larrondo L.F."/>
            <person name="Canessa P."/>
            <person name="Martinez D."/>
            <person name="Hibbett D."/>
            <person name="Schmoll M."/>
            <person name="Kubicek C.P."/>
            <person name="Martinez A.T."/>
            <person name="Yadav J."/>
            <person name="Master E."/>
            <person name="Magnuson J.K."/>
            <person name="James T."/>
            <person name="Yaver D."/>
            <person name="Berka R."/>
            <person name="Labutti K."/>
            <person name="Lipzen A."/>
            <person name="Aerts A."/>
            <person name="Barry K."/>
            <person name="Henrissat B."/>
            <person name="Blanchette R."/>
            <person name="Grigoriev I."/>
            <person name="Cullen D."/>
        </authorList>
    </citation>
    <scope>NUCLEOTIDE SEQUENCE [LARGE SCALE GENOMIC DNA]</scope>
    <source>
        <strain evidence="3 4">MAD-698-R-SB12</strain>
    </source>
</reference>
<feature type="compositionally biased region" description="Low complexity" evidence="1">
    <location>
        <begin position="421"/>
        <end position="434"/>
    </location>
</feature>
<dbReference type="GeneID" id="36324200"/>
<sequence length="580" mass="61406">MSEKYSEHKAVLAWSMLSENVYQEEQFRYTLYVDIRPYMRTRPNADVPELNLNQWGRIPPSDTRRQQMQIFKAALECHIVAGFCAASISTTSNDTAKGNSLMIPLYLALLPAFASAYTFNFTSIPQQCENLDISIAGSGKPPYSVTIIPFGPSPLENNTEVRRIFQTSFSGSSTSFNLPYPADSQFVAVVSDSSGFGSGGTSIAATVLSSSAPVCYNTTEVSPAWAFSIVPANQLVECSPTRIWWNPSVVQGTPTFQGVIPGGQSFSIPESNFSTVPEEGYGFDWTPSVRIGTTVILVGSDNSGAGTGGSGLYIVSQGSSQSCLDASSPSSTPGSPAGGTYPTSTSGAGVGDGNSGSSGSHTNVGAIVGGVIGGVGGAIVLAVLLLLFLRHRKRASQTPKERPVDLLNDTSDHDHDDGGLPQYYEPEPYVMPEPTVLSTAEGSSQAGSERRQTLLSMPSGLRPGTPDSLGMRSGTTGSRKSPAPPTLRAVNIVQHEDAGPPEPADQEEEPETIELPPAYTNLRKQPPTQAGTVVRAIDQNHSLVMDNSPRISWHFSSLGTVPPYYALAGPRLLGASTQDG</sequence>
<protein>
    <recommendedName>
        <fullName evidence="5">Mid2 domain-containing protein</fullName>
    </recommendedName>
</protein>
<feature type="transmembrane region" description="Helical" evidence="2">
    <location>
        <begin position="364"/>
        <end position="389"/>
    </location>
</feature>
<keyword evidence="2" id="KW-0472">Membrane</keyword>
<name>A0A1X6MXR2_9APHY</name>
<proteinExistence type="predicted"/>
<feature type="compositionally biased region" description="Low complexity" evidence="1">
    <location>
        <begin position="326"/>
        <end position="347"/>
    </location>
</feature>
<evidence type="ECO:0000256" key="1">
    <source>
        <dbReference type="SAM" id="MobiDB-lite"/>
    </source>
</evidence>
<feature type="region of interest" description="Disordered" evidence="1">
    <location>
        <begin position="323"/>
        <end position="358"/>
    </location>
</feature>
<evidence type="ECO:0000313" key="4">
    <source>
        <dbReference type="Proteomes" id="UP000194127"/>
    </source>
</evidence>
<evidence type="ECO:0000313" key="3">
    <source>
        <dbReference type="EMBL" id="OSX61016.1"/>
    </source>
</evidence>
<dbReference type="AlphaFoldDB" id="A0A1X6MXR2"/>
<feature type="region of interest" description="Disordered" evidence="1">
    <location>
        <begin position="395"/>
        <end position="485"/>
    </location>
</feature>
<accession>A0A1X6MXR2</accession>
<gene>
    <name evidence="3" type="ORF">POSPLADRAFT_1047303</name>
</gene>
<organism evidence="3 4">
    <name type="scientific">Postia placenta MAD-698-R-SB12</name>
    <dbReference type="NCBI Taxonomy" id="670580"/>
    <lineage>
        <taxon>Eukaryota</taxon>
        <taxon>Fungi</taxon>
        <taxon>Dikarya</taxon>
        <taxon>Basidiomycota</taxon>
        <taxon>Agaricomycotina</taxon>
        <taxon>Agaricomycetes</taxon>
        <taxon>Polyporales</taxon>
        <taxon>Adustoporiaceae</taxon>
        <taxon>Rhodonia</taxon>
    </lineage>
</organism>
<dbReference type="OrthoDB" id="3267813at2759"/>
<feature type="compositionally biased region" description="Polar residues" evidence="1">
    <location>
        <begin position="436"/>
        <end position="447"/>
    </location>
</feature>
<dbReference type="Proteomes" id="UP000194127">
    <property type="component" value="Unassembled WGS sequence"/>
</dbReference>
<dbReference type="RefSeq" id="XP_024337810.1">
    <property type="nucleotide sequence ID" value="XM_024479250.1"/>
</dbReference>
<keyword evidence="2" id="KW-1133">Transmembrane helix</keyword>
<dbReference type="STRING" id="670580.A0A1X6MXR2"/>